<comment type="function">
    <text evidence="6">Catalyzes the reversible transfer of the terminal phosphate group between ATP and AMP. Plays an important role in cellular energy homeostasis and in adenine nucleotide metabolism.</text>
</comment>
<dbReference type="EC" id="2.7.4.3" evidence="6 8"/>
<evidence type="ECO:0000256" key="4">
    <source>
        <dbReference type="ARBA" id="ARBA00022777"/>
    </source>
</evidence>
<dbReference type="Gene3D" id="3.40.50.300">
    <property type="entry name" value="P-loop containing nucleotide triphosphate hydrolases"/>
    <property type="match status" value="1"/>
</dbReference>
<keyword evidence="4 6" id="KW-0418">Kinase</keyword>
<dbReference type="NCBIfam" id="TIGR01351">
    <property type="entry name" value="adk"/>
    <property type="match status" value="1"/>
</dbReference>
<dbReference type="InterPro" id="IPR006259">
    <property type="entry name" value="Adenyl_kin_sub"/>
</dbReference>
<comment type="caution">
    <text evidence="6">Lacks conserved residue(s) required for the propagation of feature annotation.</text>
</comment>
<gene>
    <name evidence="6" type="primary">adk</name>
    <name evidence="10" type="ORF">FJZ00_01665</name>
</gene>
<evidence type="ECO:0000256" key="7">
    <source>
        <dbReference type="RuleBase" id="RU003330"/>
    </source>
</evidence>
<proteinExistence type="inferred from homology"/>
<organism evidence="10 11">
    <name type="scientific">Candidatus Tanganyikabacteria bacterium</name>
    <dbReference type="NCBI Taxonomy" id="2961651"/>
    <lineage>
        <taxon>Bacteria</taxon>
        <taxon>Bacillati</taxon>
        <taxon>Candidatus Sericytochromatia</taxon>
        <taxon>Candidatus Tanganyikabacteria</taxon>
    </lineage>
</organism>
<dbReference type="Pfam" id="PF05191">
    <property type="entry name" value="ADK_lid"/>
    <property type="match status" value="1"/>
</dbReference>
<feature type="binding site" evidence="6">
    <location>
        <position position="36"/>
    </location>
    <ligand>
        <name>AMP</name>
        <dbReference type="ChEBI" id="CHEBI:456215"/>
    </ligand>
</feature>
<dbReference type="SUPFAM" id="SSF52540">
    <property type="entry name" value="P-loop containing nucleoside triphosphate hydrolases"/>
    <property type="match status" value="1"/>
</dbReference>
<feature type="binding site" evidence="6">
    <location>
        <position position="31"/>
    </location>
    <ligand>
        <name>AMP</name>
        <dbReference type="ChEBI" id="CHEBI:456215"/>
    </ligand>
</feature>
<comment type="pathway">
    <text evidence="6">Purine metabolism; AMP biosynthesis via salvage pathway; AMP from ADP: step 1/1.</text>
</comment>
<dbReference type="PANTHER" id="PTHR23359">
    <property type="entry name" value="NUCLEOTIDE KINASE"/>
    <property type="match status" value="1"/>
</dbReference>
<feature type="binding site" evidence="6">
    <location>
        <begin position="10"/>
        <end position="15"/>
    </location>
    <ligand>
        <name>ATP</name>
        <dbReference type="ChEBI" id="CHEBI:30616"/>
    </ligand>
</feature>
<feature type="binding site" evidence="6">
    <location>
        <position position="92"/>
    </location>
    <ligand>
        <name>AMP</name>
        <dbReference type="ChEBI" id="CHEBI:456215"/>
    </ligand>
</feature>
<dbReference type="FunFam" id="3.40.50.300:FF:000106">
    <property type="entry name" value="Adenylate kinase mitochondrial"/>
    <property type="match status" value="1"/>
</dbReference>
<dbReference type="HAMAP" id="MF_00235">
    <property type="entry name" value="Adenylate_kinase_Adk"/>
    <property type="match status" value="1"/>
</dbReference>
<dbReference type="NCBIfam" id="NF011100">
    <property type="entry name" value="PRK14527.1"/>
    <property type="match status" value="1"/>
</dbReference>
<feature type="domain" description="Adenylate kinase active site lid" evidence="9">
    <location>
        <begin position="127"/>
        <end position="162"/>
    </location>
</feature>
<name>A0A938BK42_9BACT</name>
<keyword evidence="6" id="KW-0963">Cytoplasm</keyword>
<evidence type="ECO:0000256" key="5">
    <source>
        <dbReference type="ARBA" id="ARBA00022840"/>
    </source>
</evidence>
<keyword evidence="5 6" id="KW-0067">ATP-binding</keyword>
<evidence type="ECO:0000313" key="11">
    <source>
        <dbReference type="Proteomes" id="UP000703893"/>
    </source>
</evidence>
<keyword evidence="2 6" id="KW-0545">Nucleotide biosynthesis</keyword>
<feature type="binding site" evidence="6">
    <location>
        <position position="171"/>
    </location>
    <ligand>
        <name>AMP</name>
        <dbReference type="ChEBI" id="CHEBI:456215"/>
    </ligand>
</feature>
<dbReference type="GO" id="GO:0004017">
    <property type="term" value="F:AMP kinase activity"/>
    <property type="evidence" value="ECO:0007669"/>
    <property type="project" value="UniProtKB-UniRule"/>
</dbReference>
<feature type="region of interest" description="NMP" evidence="6">
    <location>
        <begin position="30"/>
        <end position="59"/>
    </location>
</feature>
<sequence length="218" mass="23077">MRVIFLGPQGVGKGTQAGLLGAELGIPALSTGDMLRAEVKAGTPLGQEADAIMKRGDLVPDSIMLGMIKNRIAQSDAQKGFILDGFPRTGGQAEGLDAMLADVGRPLSVAVLFTAPRAILLERLTGRRTCPKDGAVYNIVTNPPKVGNKCDNDGTELVQRADDTPEAINNRLDLYEQQTAPLADYYRAKDLLREVDGTQSIDAVQVALKSAFKAGATA</sequence>
<dbReference type="InterPro" id="IPR033690">
    <property type="entry name" value="Adenylat_kinase_CS"/>
</dbReference>
<evidence type="ECO:0000256" key="2">
    <source>
        <dbReference type="ARBA" id="ARBA00022727"/>
    </source>
</evidence>
<dbReference type="CDD" id="cd01428">
    <property type="entry name" value="ADK"/>
    <property type="match status" value="1"/>
</dbReference>
<evidence type="ECO:0000256" key="3">
    <source>
        <dbReference type="ARBA" id="ARBA00022741"/>
    </source>
</evidence>
<dbReference type="Pfam" id="PF00406">
    <property type="entry name" value="ADK"/>
    <property type="match status" value="1"/>
</dbReference>
<feature type="binding site" evidence="6">
    <location>
        <begin position="85"/>
        <end position="88"/>
    </location>
    <ligand>
        <name>AMP</name>
        <dbReference type="ChEBI" id="CHEBI:456215"/>
    </ligand>
</feature>
<feature type="region of interest" description="LID" evidence="6">
    <location>
        <begin position="126"/>
        <end position="163"/>
    </location>
</feature>
<dbReference type="GO" id="GO:0005524">
    <property type="term" value="F:ATP binding"/>
    <property type="evidence" value="ECO:0007669"/>
    <property type="project" value="UniProtKB-UniRule"/>
</dbReference>
<evidence type="ECO:0000256" key="1">
    <source>
        <dbReference type="ARBA" id="ARBA00022679"/>
    </source>
</evidence>
<evidence type="ECO:0000313" key="10">
    <source>
        <dbReference type="EMBL" id="MBM3273831.1"/>
    </source>
</evidence>
<comment type="subunit">
    <text evidence="6 8">Monomer.</text>
</comment>
<dbReference type="EMBL" id="VGJX01000057">
    <property type="protein sequence ID" value="MBM3273831.1"/>
    <property type="molecule type" value="Genomic_DNA"/>
</dbReference>
<keyword evidence="3 6" id="KW-0547">Nucleotide-binding</keyword>
<evidence type="ECO:0000256" key="8">
    <source>
        <dbReference type="RuleBase" id="RU003331"/>
    </source>
</evidence>
<feature type="binding site" evidence="6">
    <location>
        <position position="160"/>
    </location>
    <ligand>
        <name>AMP</name>
        <dbReference type="ChEBI" id="CHEBI:456215"/>
    </ligand>
</feature>
<dbReference type="NCBIfam" id="NF001381">
    <property type="entry name" value="PRK00279.1-3"/>
    <property type="match status" value="1"/>
</dbReference>
<comment type="domain">
    <text evidence="6">Consists of three domains, a large central CORE domain and two small peripheral domains, NMPbind and LID, which undergo movements during catalysis. The LID domain closes over the site of phosphoryl transfer upon ATP binding. Assembling and dissambling the active center during each catalytic cycle provides an effective means to prevent ATP hydrolysis.</text>
</comment>
<dbReference type="InterPro" id="IPR000850">
    <property type="entry name" value="Adenylat/UMP-CMP_kin"/>
</dbReference>
<dbReference type="InterPro" id="IPR027417">
    <property type="entry name" value="P-loop_NTPase"/>
</dbReference>
<protein>
    <recommendedName>
        <fullName evidence="6 8">Adenylate kinase</fullName>
        <shortName evidence="6">AK</shortName>
        <ecNumber evidence="6 8">2.7.4.3</ecNumber>
    </recommendedName>
    <alternativeName>
        <fullName evidence="6">ATP-AMP transphosphorylase</fullName>
    </alternativeName>
    <alternativeName>
        <fullName evidence="6">ATP:AMP phosphotransferase</fullName>
    </alternativeName>
    <alternativeName>
        <fullName evidence="6">Adenylate monophosphate kinase</fullName>
    </alternativeName>
</protein>
<accession>A0A938BK42</accession>
<dbReference type="PRINTS" id="PR00094">
    <property type="entry name" value="ADENYLTKNASE"/>
</dbReference>
<feature type="binding site" evidence="6">
    <location>
        <begin position="57"/>
        <end position="59"/>
    </location>
    <ligand>
        <name>AMP</name>
        <dbReference type="ChEBI" id="CHEBI:456215"/>
    </ligand>
</feature>
<feature type="binding site" evidence="6">
    <location>
        <position position="127"/>
    </location>
    <ligand>
        <name>ATP</name>
        <dbReference type="ChEBI" id="CHEBI:30616"/>
    </ligand>
</feature>
<evidence type="ECO:0000259" key="9">
    <source>
        <dbReference type="Pfam" id="PF05191"/>
    </source>
</evidence>
<dbReference type="GO" id="GO:0044209">
    <property type="term" value="P:AMP salvage"/>
    <property type="evidence" value="ECO:0007669"/>
    <property type="project" value="UniProtKB-UniRule"/>
</dbReference>
<dbReference type="NCBIfam" id="NF001380">
    <property type="entry name" value="PRK00279.1-2"/>
    <property type="match status" value="1"/>
</dbReference>
<feature type="binding site" evidence="6">
    <location>
        <begin position="136"/>
        <end position="137"/>
    </location>
    <ligand>
        <name>ATP</name>
        <dbReference type="ChEBI" id="CHEBI:30616"/>
    </ligand>
</feature>
<comment type="similarity">
    <text evidence="6 7">Belongs to the adenylate kinase family.</text>
</comment>
<reference evidence="10 11" key="1">
    <citation type="submission" date="2019-03" db="EMBL/GenBank/DDBJ databases">
        <title>Lake Tanganyika Metagenome-Assembled Genomes (MAGs).</title>
        <authorList>
            <person name="Tran P."/>
        </authorList>
    </citation>
    <scope>NUCLEOTIDE SEQUENCE [LARGE SCALE GENOMIC DNA]</scope>
    <source>
        <strain evidence="10">K_DeepCast_65m_m2_236</strain>
    </source>
</reference>
<dbReference type="InterPro" id="IPR007862">
    <property type="entry name" value="Adenylate_kinase_lid-dom"/>
</dbReference>
<feature type="binding site" evidence="6">
    <location>
        <position position="199"/>
    </location>
    <ligand>
        <name>ATP</name>
        <dbReference type="ChEBI" id="CHEBI:30616"/>
    </ligand>
</feature>
<dbReference type="PROSITE" id="PS00113">
    <property type="entry name" value="ADENYLATE_KINASE"/>
    <property type="match status" value="1"/>
</dbReference>
<evidence type="ECO:0000256" key="6">
    <source>
        <dbReference type="HAMAP-Rule" id="MF_00235"/>
    </source>
</evidence>
<comment type="subcellular location">
    <subcellularLocation>
        <location evidence="6 8">Cytoplasm</location>
    </subcellularLocation>
</comment>
<comment type="caution">
    <text evidence="10">The sequence shown here is derived from an EMBL/GenBank/DDBJ whole genome shotgun (WGS) entry which is preliminary data.</text>
</comment>
<dbReference type="GO" id="GO:0005737">
    <property type="term" value="C:cytoplasm"/>
    <property type="evidence" value="ECO:0007669"/>
    <property type="project" value="UniProtKB-SubCell"/>
</dbReference>
<dbReference type="Proteomes" id="UP000703893">
    <property type="component" value="Unassembled WGS sequence"/>
</dbReference>
<comment type="catalytic activity">
    <reaction evidence="6 8">
        <text>AMP + ATP = 2 ADP</text>
        <dbReference type="Rhea" id="RHEA:12973"/>
        <dbReference type="ChEBI" id="CHEBI:30616"/>
        <dbReference type="ChEBI" id="CHEBI:456215"/>
        <dbReference type="ChEBI" id="CHEBI:456216"/>
        <dbReference type="EC" id="2.7.4.3"/>
    </reaction>
</comment>
<dbReference type="AlphaFoldDB" id="A0A938BK42"/>
<keyword evidence="1 6" id="KW-0808">Transferase</keyword>